<evidence type="ECO:0008006" key="4">
    <source>
        <dbReference type="Google" id="ProtNLM"/>
    </source>
</evidence>
<comment type="caution">
    <text evidence="2">The sequence shown here is derived from an EMBL/GenBank/DDBJ whole genome shotgun (WGS) entry which is preliminary data.</text>
</comment>
<proteinExistence type="predicted"/>
<evidence type="ECO:0000313" key="2">
    <source>
        <dbReference type="EMBL" id="MBP3192329.1"/>
    </source>
</evidence>
<evidence type="ECO:0000256" key="1">
    <source>
        <dbReference type="SAM" id="Phobius"/>
    </source>
</evidence>
<keyword evidence="1" id="KW-1133">Transmembrane helix</keyword>
<organism evidence="2 3">
    <name type="scientific">Natronogracilivirga saccharolytica</name>
    <dbReference type="NCBI Taxonomy" id="2812953"/>
    <lineage>
        <taxon>Bacteria</taxon>
        <taxon>Pseudomonadati</taxon>
        <taxon>Balneolota</taxon>
        <taxon>Balneolia</taxon>
        <taxon>Balneolales</taxon>
        <taxon>Cyclonatronaceae</taxon>
        <taxon>Natronogracilivirga</taxon>
    </lineage>
</organism>
<keyword evidence="3" id="KW-1185">Reference proteome</keyword>
<accession>A0A8J7RQW6</accession>
<dbReference type="Proteomes" id="UP000673975">
    <property type="component" value="Unassembled WGS sequence"/>
</dbReference>
<reference evidence="2" key="1">
    <citation type="submission" date="2021-02" db="EMBL/GenBank/DDBJ databases">
        <title>Natronogracilivirga saccharolytica gen. nov. sp. nov. a new anaerobic, haloalkiliphilic carbohydrate-fermenting bacterium from soda lake and proposing of Cyclonatronumiaceae fam. nov. in the phylum Balneolaeota.</title>
        <authorList>
            <person name="Zhilina T.N."/>
            <person name="Sorokin D.Y."/>
            <person name="Zavarzina D.G."/>
            <person name="Toshchakov S.V."/>
            <person name="Kublanov I.V."/>
        </authorList>
    </citation>
    <scope>NUCLEOTIDE SEQUENCE</scope>
    <source>
        <strain evidence="2">Z-1702</strain>
    </source>
</reference>
<keyword evidence="1" id="KW-0812">Transmembrane</keyword>
<dbReference type="AlphaFoldDB" id="A0A8J7RQW6"/>
<protein>
    <recommendedName>
        <fullName evidence="4">Zinc ribbon domain-containing protein</fullName>
    </recommendedName>
</protein>
<dbReference type="EMBL" id="JAFIDN010000004">
    <property type="protein sequence ID" value="MBP3192329.1"/>
    <property type="molecule type" value="Genomic_DNA"/>
</dbReference>
<keyword evidence="1" id="KW-0472">Membrane</keyword>
<gene>
    <name evidence="2" type="ORF">NATSA_06620</name>
</gene>
<feature type="transmembrane region" description="Helical" evidence="1">
    <location>
        <begin position="46"/>
        <end position="63"/>
    </location>
</feature>
<name>A0A8J7RQW6_9BACT</name>
<sequence length="65" mass="7746">MSAYIRDMFGSRNKTKECPSCAMEVSRDEEECRYCHYEFPPEQKGTMAMAWAFIILIIIWLITRF</sequence>
<evidence type="ECO:0000313" key="3">
    <source>
        <dbReference type="Proteomes" id="UP000673975"/>
    </source>
</evidence>